<keyword evidence="2" id="KW-1185">Reference proteome</keyword>
<organism evidence="1 2">
    <name type="scientific">'Fragaria x ananassa' phyllody phytoplasma</name>
    <dbReference type="NCBI Taxonomy" id="2358428"/>
    <lineage>
        <taxon>Bacteria</taxon>
        <taxon>Bacillati</taxon>
        <taxon>Mycoplasmatota</taxon>
        <taxon>Mollicutes</taxon>
        <taxon>Acholeplasmatales</taxon>
        <taxon>Acholeplasmataceae</taxon>
        <taxon>Candidatus Phytoplasma</taxon>
        <taxon>16SrXIII (Mexican periwinkle virescence group)</taxon>
    </lineage>
</organism>
<dbReference type="EMBL" id="JAGVRH010000001">
    <property type="protein sequence ID" value="MBS2126223.1"/>
    <property type="molecule type" value="Genomic_DNA"/>
</dbReference>
<proteinExistence type="predicted"/>
<sequence length="70" mass="8162">MFLIIGKDKDNLIVNKPINIESKLMDIKKNIRQSKNNVCFKVVYNFANENKISWLILTLVHHNHNGSLLQ</sequence>
<accession>A0ABS5K4Q6</accession>
<comment type="caution">
    <text evidence="1">The sequence shown here is derived from an EMBL/GenBank/DDBJ whole genome shotgun (WGS) entry which is preliminary data.</text>
</comment>
<evidence type="ECO:0000313" key="2">
    <source>
        <dbReference type="Proteomes" id="UP000811481"/>
    </source>
</evidence>
<evidence type="ECO:0000313" key="1">
    <source>
        <dbReference type="EMBL" id="MBS2126223.1"/>
    </source>
</evidence>
<protein>
    <submittedName>
        <fullName evidence="1">Uncharacterized protein</fullName>
    </submittedName>
</protein>
<reference evidence="1" key="1">
    <citation type="submission" date="2021-04" db="EMBL/GenBank/DDBJ databases">
        <title>Draft genome sequence of StrPh-CL8, a phytoplasma strain causing strawberry phyllody in Chile.</title>
        <authorList>
            <person name="Cui W."/>
            <person name="Zamorano A."/>
            <person name="Fiore N."/>
        </authorList>
    </citation>
    <scope>NUCLEOTIDE SEQUENCE [LARGE SCALE GENOMIC DNA]</scope>
    <source>
        <strain evidence="1">StrPh-Cl</strain>
    </source>
</reference>
<name>A0ABS5K4Q6_9MOLU</name>
<gene>
    <name evidence="1" type="ORF">J8J04_00615</name>
</gene>
<dbReference type="Proteomes" id="UP000811481">
    <property type="component" value="Unassembled WGS sequence"/>
</dbReference>